<reference evidence="9 10" key="1">
    <citation type="submission" date="2016-03" db="EMBL/GenBank/DDBJ databases">
        <title>Comparative genomics of Pseudogymnoascus destructans, the fungus causing white-nose syndrome of bats.</title>
        <authorList>
            <person name="Palmer J.M."/>
            <person name="Drees K.P."/>
            <person name="Foster J.T."/>
            <person name="Lindner D.L."/>
        </authorList>
    </citation>
    <scope>NUCLEOTIDE SEQUENCE [LARGE SCALE GENOMIC DNA]</scope>
    <source>
        <strain evidence="9 10">UAMH 10579</strain>
    </source>
</reference>
<accession>A0A1B8GXZ3</accession>
<feature type="signal peptide" evidence="8">
    <location>
        <begin position="1"/>
        <end position="18"/>
    </location>
</feature>
<evidence type="ECO:0000256" key="2">
    <source>
        <dbReference type="ARBA" id="ARBA00022487"/>
    </source>
</evidence>
<keyword evidence="7" id="KW-1015">Disulfide bond</keyword>
<dbReference type="STRING" id="342668.A0A1B8GXZ3"/>
<dbReference type="GO" id="GO:0030600">
    <property type="term" value="F:feruloyl esterase activity"/>
    <property type="evidence" value="ECO:0007669"/>
    <property type="project" value="UniProtKB-ARBA"/>
</dbReference>
<dbReference type="Pfam" id="PF07519">
    <property type="entry name" value="Tannase"/>
    <property type="match status" value="1"/>
</dbReference>
<dbReference type="EC" id="3.1.1.-" evidence="8"/>
<keyword evidence="4 8" id="KW-0732">Signal</keyword>
<evidence type="ECO:0000313" key="10">
    <source>
        <dbReference type="Proteomes" id="UP000091956"/>
    </source>
</evidence>
<evidence type="ECO:0000256" key="6">
    <source>
        <dbReference type="ARBA" id="ARBA00022837"/>
    </source>
</evidence>
<dbReference type="EMBL" id="KV460208">
    <property type="protein sequence ID" value="OBU00704.1"/>
    <property type="molecule type" value="Genomic_DNA"/>
</dbReference>
<comment type="similarity">
    <text evidence="1 8">Belongs to the tannase family.</text>
</comment>
<dbReference type="GO" id="GO:0046872">
    <property type="term" value="F:metal ion binding"/>
    <property type="evidence" value="ECO:0007669"/>
    <property type="project" value="UniProtKB-KW"/>
</dbReference>
<dbReference type="GeneID" id="28834439"/>
<dbReference type="OrthoDB" id="3039123at2759"/>
<keyword evidence="5 8" id="KW-0378">Hydrolase</keyword>
<proteinExistence type="inferred from homology"/>
<reference evidence="10" key="2">
    <citation type="journal article" date="2018" name="Nat. Commun.">
        <title>Extreme sensitivity to ultraviolet light in the fungal pathogen causing white-nose syndrome of bats.</title>
        <authorList>
            <person name="Palmer J.M."/>
            <person name="Drees K.P."/>
            <person name="Foster J.T."/>
            <person name="Lindner D.L."/>
        </authorList>
    </citation>
    <scope>NUCLEOTIDE SEQUENCE [LARGE SCALE GENOMIC DNA]</scope>
    <source>
        <strain evidence="10">UAMH 10579</strain>
    </source>
</reference>
<dbReference type="InterPro" id="IPR029058">
    <property type="entry name" value="AB_hydrolase_fold"/>
</dbReference>
<dbReference type="Proteomes" id="UP000091956">
    <property type="component" value="Unassembled WGS sequence"/>
</dbReference>
<dbReference type="PANTHER" id="PTHR33938:SF8">
    <property type="entry name" value="CARBOXYLIC ESTER HYDROLASE"/>
    <property type="match status" value="1"/>
</dbReference>
<evidence type="ECO:0000313" key="9">
    <source>
        <dbReference type="EMBL" id="OBU00704.1"/>
    </source>
</evidence>
<evidence type="ECO:0000256" key="8">
    <source>
        <dbReference type="RuleBase" id="RU361238"/>
    </source>
</evidence>
<evidence type="ECO:0000256" key="1">
    <source>
        <dbReference type="ARBA" id="ARBA00006249"/>
    </source>
</evidence>
<evidence type="ECO:0000256" key="3">
    <source>
        <dbReference type="ARBA" id="ARBA00022723"/>
    </source>
</evidence>
<feature type="chain" id="PRO_5008448155" description="Carboxylic ester hydrolase" evidence="8">
    <location>
        <begin position="19"/>
        <end position="525"/>
    </location>
</feature>
<evidence type="ECO:0000256" key="5">
    <source>
        <dbReference type="ARBA" id="ARBA00022801"/>
    </source>
</evidence>
<protein>
    <recommendedName>
        <fullName evidence="8">Carboxylic ester hydrolase</fullName>
        <ecNumber evidence="8">3.1.1.-</ecNumber>
    </recommendedName>
</protein>
<evidence type="ECO:0000256" key="4">
    <source>
        <dbReference type="ARBA" id="ARBA00022729"/>
    </source>
</evidence>
<dbReference type="InterPro" id="IPR011118">
    <property type="entry name" value="Tannase/feruloyl_esterase"/>
</dbReference>
<name>A0A1B8GXZ3_9PEZI</name>
<dbReference type="SUPFAM" id="SSF53474">
    <property type="entry name" value="alpha/beta-Hydrolases"/>
    <property type="match status" value="1"/>
</dbReference>
<keyword evidence="10" id="KW-1185">Reference proteome</keyword>
<organism evidence="9 10">
    <name type="scientific">Pseudogymnoascus verrucosus</name>
    <dbReference type="NCBI Taxonomy" id="342668"/>
    <lineage>
        <taxon>Eukaryota</taxon>
        <taxon>Fungi</taxon>
        <taxon>Dikarya</taxon>
        <taxon>Ascomycota</taxon>
        <taxon>Pezizomycotina</taxon>
        <taxon>Leotiomycetes</taxon>
        <taxon>Thelebolales</taxon>
        <taxon>Thelebolaceae</taxon>
        <taxon>Pseudogymnoascus</taxon>
    </lineage>
</organism>
<gene>
    <name evidence="9" type="ORF">VE01_01053</name>
</gene>
<dbReference type="AlphaFoldDB" id="A0A1B8GXZ3"/>
<dbReference type="RefSeq" id="XP_018134436.1">
    <property type="nucleotide sequence ID" value="XM_018270581.2"/>
</dbReference>
<sequence length="525" mass="55287">MAFLPLTAVILFASVAAAIPCASITAPAVPGATVLSVIGTEMLNITIPPFPILLPTGVSGLNVCNVNVNLTHSGVNDNVLVEVWLPLEGWNGRFQGTGGGGWATGSGSIALAAAAGAGYSGATTDGGHANNVIDPSAWALDSNGTVNSGLLTNFASRSLHDMAVVGKAVTAQFYGRSPSYSYWNGCSTGGRQGLMEAQKYPADYNGILAISPAINWPSFIMAEQWPQVVMEQKKTFPTQCIFDTFTADSILQCDMLDGVKDGVIGDPENCAFDPYKLVGSTVTCDSTEVTITHAMADVVSKILDGPTNILGQQLWYGLKVGTPFNGIALTVPGPNRTTIGAPFPISDSWIRYFLKRNPNFNTSAITYLDYSLLFAQSNSEYERVIGTNNPDLSAFSATGGKMITWHGLSDPLIFPDGTLKYRQWVERAMGGRSAVDKFYRVFFAPGVGHCGMGSGPVPMDPLDALVAWVEKGTAPETLAAATTDASGATVTKNICRYPLVSRYNGNGDPKSAASYSCASSFASAA</sequence>
<keyword evidence="2" id="KW-0719">Serine esterase</keyword>
<evidence type="ECO:0000256" key="7">
    <source>
        <dbReference type="ARBA" id="ARBA00023157"/>
    </source>
</evidence>
<dbReference type="PANTHER" id="PTHR33938">
    <property type="entry name" value="FERULOYL ESTERASE B-RELATED"/>
    <property type="match status" value="1"/>
</dbReference>
<keyword evidence="3" id="KW-0479">Metal-binding</keyword>
<keyword evidence="6" id="KW-0106">Calcium</keyword>